<proteinExistence type="predicted"/>
<evidence type="ECO:0000313" key="2">
    <source>
        <dbReference type="Proteomes" id="UP000199706"/>
    </source>
</evidence>
<dbReference type="Proteomes" id="UP000199706">
    <property type="component" value="Unassembled WGS sequence"/>
</dbReference>
<reference evidence="1 2" key="1">
    <citation type="submission" date="2016-10" db="EMBL/GenBank/DDBJ databases">
        <authorList>
            <person name="de Groot N.N."/>
        </authorList>
    </citation>
    <scope>NUCLEOTIDE SEQUENCE [LARGE SCALE GENOMIC DNA]</scope>
    <source>
        <strain evidence="1 2">LMG 2247</strain>
    </source>
</reference>
<evidence type="ECO:0000313" key="1">
    <source>
        <dbReference type="EMBL" id="SDH35230.1"/>
    </source>
</evidence>
<sequence>MRIGISVITHTGQNIWQNGLGQNVIFLAELFQRLPFVQSVVLIDVGDQGVMPEQVDLSVRNLRLMRAHEATDEVDVIVEMGGALDIEWLDLMRARGKKVVFYCCGQPYVGLAEPAIFTKPTHAPRPDRCDEVWHLPKDAAFAPMMRLLHRCDVYEAPFIWHPQFVQQRMREVEALGMHYGYGASGTATAPAETAGASGATRDGSRRGLRVAIFEPNISVVKTSSIPMLVCDEAYRTDRGLVEAMHVLNTLHLKDHPTMLYFANSLDLVREHKATFHGRHDIVGFMVQHADAIVAHQWQNEQNYSYLDALYGDYPLIHNSPWLKEAGYYYPGFDARKGAAQLQHAAAQHAHGLVEYRTRSQGIFAAVDPFSQANLDAYAARLLHLCRDAAFAPQASRS</sequence>
<evidence type="ECO:0008006" key="3">
    <source>
        <dbReference type="Google" id="ProtNLM"/>
    </source>
</evidence>
<accession>A0A1G8BRF5</accession>
<dbReference type="Pfam" id="PF10933">
    <property type="entry name" value="DUF2827"/>
    <property type="match status" value="1"/>
</dbReference>
<protein>
    <recommendedName>
        <fullName evidence="3">DUF2827 domain-containing protein</fullName>
    </recommendedName>
</protein>
<dbReference type="OrthoDB" id="1627328at2"/>
<dbReference type="EMBL" id="FNCJ01000009">
    <property type="protein sequence ID" value="SDH35230.1"/>
    <property type="molecule type" value="Genomic_DNA"/>
</dbReference>
<gene>
    <name evidence="1" type="ORF">SAMN05216466_109120</name>
</gene>
<name>A0A1G8BRF5_9BURK</name>
<dbReference type="InterPro" id="IPR021234">
    <property type="entry name" value="DUF2827"/>
</dbReference>
<dbReference type="AlphaFoldDB" id="A0A1G8BRF5"/>
<organism evidence="1 2">
    <name type="scientific">Paraburkholderia phenazinium</name>
    <dbReference type="NCBI Taxonomy" id="60549"/>
    <lineage>
        <taxon>Bacteria</taxon>
        <taxon>Pseudomonadati</taxon>
        <taxon>Pseudomonadota</taxon>
        <taxon>Betaproteobacteria</taxon>
        <taxon>Burkholderiales</taxon>
        <taxon>Burkholderiaceae</taxon>
        <taxon>Paraburkholderia</taxon>
    </lineage>
</organism>
<dbReference type="RefSeq" id="WP_090686415.1">
    <property type="nucleotide sequence ID" value="NZ_CADERL010000004.1"/>
</dbReference>